<dbReference type="PANTHER" id="PTHR34410:SF2">
    <property type="entry name" value="RRNA INTRON-ENCODED HOMING ENDONUCLEASE"/>
    <property type="match status" value="1"/>
</dbReference>
<organism evidence="3 4">
    <name type="scientific">Zingiber officinale</name>
    <name type="common">Ginger</name>
    <name type="synonym">Amomum zingiber</name>
    <dbReference type="NCBI Taxonomy" id="94328"/>
    <lineage>
        <taxon>Eukaryota</taxon>
        <taxon>Viridiplantae</taxon>
        <taxon>Streptophyta</taxon>
        <taxon>Embryophyta</taxon>
        <taxon>Tracheophyta</taxon>
        <taxon>Spermatophyta</taxon>
        <taxon>Magnoliopsida</taxon>
        <taxon>Liliopsida</taxon>
        <taxon>Zingiberales</taxon>
        <taxon>Zingiberaceae</taxon>
        <taxon>Zingiber</taxon>
    </lineage>
</organism>
<sequence length="589" mass="65363">MRPSACPSAWLVLGKKCACARRLVPWHGWCLEKNVTLNGPFEPNAWHRGLPPCRSIGACARRLVPRHGWCLAKNVNLNGPFEPNAGHRRPCRSIGACARRLVPWHGWCLEKNVTLNGPFEPNAWHRGLPPCRSIGACARRLVPRHGWCLAKNVNLNGPFEPNAWHRGLPPCRSIGACARRLVPWHGWWLPKNVILNGPFEPNAWHRGLPPCRSIGACARRLVPRHGACARRLVPRHGWCLPKNVTLNGPFEPNAWHRGLPPCRSIDMRVPSPRPFARYAGSVGFVPSQGWSISSGPFEPTIRSAPGVAPVPRHGRVCRRLVPPFGWCPSRVASRFVLGGALAWIALDPFCTRICRVCLGDAHQAECSRRHVSCCVLRCFDGHLAITRPIVSPLSPFIFGLLTLFFRGLRVLLVLCAGFQRKMSTFRHNFPFDRLTEFGVKMRLIRVLSADVVLDSSRRVKPPRTLARLMGGHRRDGLYFRKICCLVDPASSHMLVSKIKPCMCKRTTAKAFAKDVFINQERKLGARRRSDTVLVSTINDADQGSADVALRTPPAPYEKSKSLGSGGSMVARLKLKGIDGRAPPGVEPAA</sequence>
<feature type="transmembrane region" description="Helical" evidence="2">
    <location>
        <begin position="396"/>
        <end position="418"/>
    </location>
</feature>
<gene>
    <name evidence="3" type="ORF">ZIOFF_061130</name>
</gene>
<keyword evidence="4" id="KW-1185">Reference proteome</keyword>
<protein>
    <submittedName>
        <fullName evidence="3">Uncharacterized protein</fullName>
    </submittedName>
</protein>
<dbReference type="EMBL" id="JACMSC010000016">
    <property type="protein sequence ID" value="KAG6484326.1"/>
    <property type="molecule type" value="Genomic_DNA"/>
</dbReference>
<keyword evidence="2" id="KW-0472">Membrane</keyword>
<evidence type="ECO:0000256" key="1">
    <source>
        <dbReference type="SAM" id="MobiDB-lite"/>
    </source>
</evidence>
<evidence type="ECO:0000313" key="4">
    <source>
        <dbReference type="Proteomes" id="UP000734854"/>
    </source>
</evidence>
<reference evidence="3 4" key="1">
    <citation type="submission" date="2020-08" db="EMBL/GenBank/DDBJ databases">
        <title>Plant Genome Project.</title>
        <authorList>
            <person name="Zhang R.-G."/>
        </authorList>
    </citation>
    <scope>NUCLEOTIDE SEQUENCE [LARGE SCALE GENOMIC DNA]</scope>
    <source>
        <tissue evidence="3">Rhizome</tissue>
    </source>
</reference>
<comment type="caution">
    <text evidence="3">The sequence shown here is derived from an EMBL/GenBank/DDBJ whole genome shotgun (WGS) entry which is preliminary data.</text>
</comment>
<dbReference type="Proteomes" id="UP000734854">
    <property type="component" value="Unassembled WGS sequence"/>
</dbReference>
<keyword evidence="2" id="KW-1133">Transmembrane helix</keyword>
<evidence type="ECO:0000313" key="3">
    <source>
        <dbReference type="EMBL" id="KAG6484326.1"/>
    </source>
</evidence>
<proteinExistence type="predicted"/>
<dbReference type="PANTHER" id="PTHR34410">
    <property type="entry name" value="INTRON-ENCODED HOMING ENDONUCLEASE, PUTATIVE-RELATED"/>
    <property type="match status" value="1"/>
</dbReference>
<name>A0A8J5FFD5_ZINOF</name>
<keyword evidence="2" id="KW-0812">Transmembrane</keyword>
<feature type="region of interest" description="Disordered" evidence="1">
    <location>
        <begin position="545"/>
        <end position="564"/>
    </location>
</feature>
<accession>A0A8J5FFD5</accession>
<dbReference type="AlphaFoldDB" id="A0A8J5FFD5"/>
<evidence type="ECO:0000256" key="2">
    <source>
        <dbReference type="SAM" id="Phobius"/>
    </source>
</evidence>